<keyword evidence="3 11" id="KW-0328">Glycosyltransferase</keyword>
<evidence type="ECO:0000256" key="9">
    <source>
        <dbReference type="ARBA" id="ARBA00023136"/>
    </source>
</evidence>
<evidence type="ECO:0000256" key="8">
    <source>
        <dbReference type="ARBA" id="ARBA00023034"/>
    </source>
</evidence>
<keyword evidence="4" id="KW-0808">Transferase</keyword>
<gene>
    <name evidence="13" type="primary">LOC110974292</name>
</gene>
<evidence type="ECO:0000256" key="7">
    <source>
        <dbReference type="ARBA" id="ARBA00022989"/>
    </source>
</evidence>
<dbReference type="GO" id="GO:0006493">
    <property type="term" value="P:protein O-linked glycosylation"/>
    <property type="evidence" value="ECO:0007669"/>
    <property type="project" value="TreeGrafter"/>
</dbReference>
<dbReference type="GO" id="GO:0000139">
    <property type="term" value="C:Golgi membrane"/>
    <property type="evidence" value="ECO:0007669"/>
    <property type="project" value="UniProtKB-SubCell"/>
</dbReference>
<dbReference type="FunFam" id="3.90.550.50:FF:000001">
    <property type="entry name" value="Hexosyltransferase"/>
    <property type="match status" value="1"/>
</dbReference>
<dbReference type="Proteomes" id="UP000694845">
    <property type="component" value="Unplaced"/>
</dbReference>
<dbReference type="KEGG" id="aplc:110974292"/>
<accession>A0A8B7XL37</accession>
<organism evidence="12 13">
    <name type="scientific">Acanthaster planci</name>
    <name type="common">Crown-of-thorns starfish</name>
    <dbReference type="NCBI Taxonomy" id="133434"/>
    <lineage>
        <taxon>Eukaryota</taxon>
        <taxon>Metazoa</taxon>
        <taxon>Echinodermata</taxon>
        <taxon>Eleutherozoa</taxon>
        <taxon>Asterozoa</taxon>
        <taxon>Asteroidea</taxon>
        <taxon>Valvatacea</taxon>
        <taxon>Valvatida</taxon>
        <taxon>Acanthasteridae</taxon>
        <taxon>Acanthaster</taxon>
    </lineage>
</organism>
<dbReference type="InterPro" id="IPR002659">
    <property type="entry name" value="Glyco_trans_31"/>
</dbReference>
<keyword evidence="7" id="KW-1133">Transmembrane helix</keyword>
<dbReference type="GeneID" id="110974292"/>
<dbReference type="OMA" id="DERYHAW"/>
<evidence type="ECO:0000256" key="1">
    <source>
        <dbReference type="ARBA" id="ARBA00004323"/>
    </source>
</evidence>
<dbReference type="OrthoDB" id="115198at2759"/>
<evidence type="ECO:0000313" key="13">
    <source>
        <dbReference type="RefSeq" id="XP_022081523.1"/>
    </source>
</evidence>
<evidence type="ECO:0000256" key="6">
    <source>
        <dbReference type="ARBA" id="ARBA00022968"/>
    </source>
</evidence>
<keyword evidence="12" id="KW-1185">Reference proteome</keyword>
<evidence type="ECO:0000256" key="5">
    <source>
        <dbReference type="ARBA" id="ARBA00022692"/>
    </source>
</evidence>
<evidence type="ECO:0000256" key="11">
    <source>
        <dbReference type="RuleBase" id="RU363063"/>
    </source>
</evidence>
<protein>
    <recommendedName>
        <fullName evidence="11">Hexosyltransferase</fullName>
        <ecNumber evidence="11">2.4.1.-</ecNumber>
    </recommendedName>
</protein>
<keyword evidence="9" id="KW-0472">Membrane</keyword>
<comment type="subcellular location">
    <subcellularLocation>
        <location evidence="1 11">Golgi apparatus membrane</location>
        <topology evidence="1 11">Single-pass type II membrane protein</topology>
    </subcellularLocation>
</comment>
<keyword evidence="5" id="KW-0812">Transmembrane</keyword>
<sequence>MFFTKSKTKRATGIIIVVIFCLFAVQEITYRQSQRRRDSKGAPTLVNPKQRILVTKAPLEVIPAKNHTGQHLNITSNSKTRSIPMYSDKVIGPLPYNFTLTNGHVCMQNATSQRDVFLLILVKCRPGGSSMRALIRKTWGGVRKVDGRQTLTMFLLGKTVNSTLNDKVANENRQHRDIIQGNFVDSYLNLTHKTMMGWRWASKFCSGAEYVASADDDVLLNVHTIVRRLVSKIRNNYAEGFLQVGSKPYRGRSKWHTSLDLYPEPTYPPYFSGVCYVLSGDVAVKVYKESMHVRFLQWDDVYVGMVLNKLNVTMVHEPRYLRYKESYRASEAAIDNGLAVLVGDERYHAWASDAGHNARLLKIWEKVAQKHKARNYTRV</sequence>
<name>A0A8B7XL37_ACAPL</name>
<evidence type="ECO:0000256" key="4">
    <source>
        <dbReference type="ARBA" id="ARBA00022679"/>
    </source>
</evidence>
<dbReference type="Pfam" id="PF01762">
    <property type="entry name" value="Galactosyl_T"/>
    <property type="match status" value="1"/>
</dbReference>
<evidence type="ECO:0000313" key="12">
    <source>
        <dbReference type="Proteomes" id="UP000694845"/>
    </source>
</evidence>
<keyword evidence="6" id="KW-0735">Signal-anchor</keyword>
<reference evidence="13" key="1">
    <citation type="submission" date="2025-08" db="UniProtKB">
        <authorList>
            <consortium name="RefSeq"/>
        </authorList>
    </citation>
    <scope>IDENTIFICATION</scope>
</reference>
<dbReference type="RefSeq" id="XP_022081523.1">
    <property type="nucleotide sequence ID" value="XM_022225831.1"/>
</dbReference>
<dbReference type="EC" id="2.4.1.-" evidence="11"/>
<evidence type="ECO:0000256" key="2">
    <source>
        <dbReference type="ARBA" id="ARBA00008661"/>
    </source>
</evidence>
<keyword evidence="10" id="KW-0325">Glycoprotein</keyword>
<proteinExistence type="inferred from homology"/>
<dbReference type="PANTHER" id="PTHR11214:SF314">
    <property type="entry name" value="HEXOSYLTRANSFERASE"/>
    <property type="match status" value="1"/>
</dbReference>
<dbReference type="Gene3D" id="3.90.550.50">
    <property type="match status" value="1"/>
</dbReference>
<dbReference type="AlphaFoldDB" id="A0A8B7XL37"/>
<evidence type="ECO:0000256" key="10">
    <source>
        <dbReference type="ARBA" id="ARBA00023180"/>
    </source>
</evidence>
<evidence type="ECO:0000256" key="3">
    <source>
        <dbReference type="ARBA" id="ARBA00022676"/>
    </source>
</evidence>
<dbReference type="PANTHER" id="PTHR11214">
    <property type="entry name" value="BETA-1,3-N-ACETYLGLUCOSAMINYLTRANSFERASE"/>
    <property type="match status" value="1"/>
</dbReference>
<keyword evidence="8 11" id="KW-0333">Golgi apparatus</keyword>
<comment type="similarity">
    <text evidence="2 11">Belongs to the glycosyltransferase 31 family.</text>
</comment>
<dbReference type="GO" id="GO:0016758">
    <property type="term" value="F:hexosyltransferase activity"/>
    <property type="evidence" value="ECO:0007669"/>
    <property type="project" value="InterPro"/>
</dbReference>